<dbReference type="Pfam" id="PF00015">
    <property type="entry name" value="MCPsignal"/>
    <property type="match status" value="1"/>
</dbReference>
<accession>A0A7R7EQ72</accession>
<evidence type="ECO:0000259" key="6">
    <source>
        <dbReference type="PROSITE" id="PS50885"/>
    </source>
</evidence>
<feature type="domain" description="HAMP" evidence="6">
    <location>
        <begin position="277"/>
        <end position="312"/>
    </location>
</feature>
<keyword evidence="4" id="KW-1133">Transmembrane helix</keyword>
<feature type="domain" description="Methyl-accepting transducer" evidence="5">
    <location>
        <begin position="331"/>
        <end position="582"/>
    </location>
</feature>
<dbReference type="PRINTS" id="PR00260">
    <property type="entry name" value="CHEMTRNSDUCR"/>
</dbReference>
<evidence type="ECO:0000259" key="5">
    <source>
        <dbReference type="PROSITE" id="PS50111"/>
    </source>
</evidence>
<keyword evidence="4" id="KW-0812">Transmembrane</keyword>
<dbReference type="PANTHER" id="PTHR32089:SF112">
    <property type="entry name" value="LYSOZYME-LIKE PROTEIN-RELATED"/>
    <property type="match status" value="1"/>
</dbReference>
<dbReference type="Gene3D" id="1.10.287.950">
    <property type="entry name" value="Methyl-accepting chemotaxis protein"/>
    <property type="match status" value="1"/>
</dbReference>
<dbReference type="CDD" id="cd06225">
    <property type="entry name" value="HAMP"/>
    <property type="match status" value="1"/>
</dbReference>
<dbReference type="PROSITE" id="PS50111">
    <property type="entry name" value="CHEMOTAXIS_TRANSDUC_2"/>
    <property type="match status" value="1"/>
</dbReference>
<dbReference type="PROSITE" id="PS50885">
    <property type="entry name" value="HAMP"/>
    <property type="match status" value="1"/>
</dbReference>
<dbReference type="GO" id="GO:0004888">
    <property type="term" value="F:transmembrane signaling receptor activity"/>
    <property type="evidence" value="ECO:0007669"/>
    <property type="project" value="InterPro"/>
</dbReference>
<dbReference type="GO" id="GO:0007165">
    <property type="term" value="P:signal transduction"/>
    <property type="evidence" value="ECO:0007669"/>
    <property type="project" value="UniProtKB-KW"/>
</dbReference>
<evidence type="ECO:0000256" key="1">
    <source>
        <dbReference type="ARBA" id="ARBA00023224"/>
    </source>
</evidence>
<dbReference type="SMART" id="SM00283">
    <property type="entry name" value="MA"/>
    <property type="match status" value="1"/>
</dbReference>
<dbReference type="KEGG" id="ahb:bsdtb5_42910"/>
<feature type="transmembrane region" description="Helical" evidence="4">
    <location>
        <begin position="232"/>
        <end position="252"/>
    </location>
</feature>
<keyword evidence="4" id="KW-0472">Membrane</keyword>
<dbReference type="Pfam" id="PF12729">
    <property type="entry name" value="4HB_MCP_1"/>
    <property type="match status" value="1"/>
</dbReference>
<dbReference type="InterPro" id="IPR003660">
    <property type="entry name" value="HAMP_dom"/>
</dbReference>
<dbReference type="RefSeq" id="WP_271713989.1">
    <property type="nucleotide sequence ID" value="NZ_AP024169.1"/>
</dbReference>
<organism evidence="7 8">
    <name type="scientific">Anaeromicropila herbilytica</name>
    <dbReference type="NCBI Taxonomy" id="2785025"/>
    <lineage>
        <taxon>Bacteria</taxon>
        <taxon>Bacillati</taxon>
        <taxon>Bacillota</taxon>
        <taxon>Clostridia</taxon>
        <taxon>Lachnospirales</taxon>
        <taxon>Lachnospiraceae</taxon>
        <taxon>Anaeromicropila</taxon>
    </lineage>
</organism>
<comment type="similarity">
    <text evidence="2">Belongs to the methyl-accepting chemotaxis (MCP) protein family.</text>
</comment>
<protein>
    <submittedName>
        <fullName evidence="7">Methyl-accepting chemotaxis protein</fullName>
    </submittedName>
</protein>
<dbReference type="GO" id="GO:0016020">
    <property type="term" value="C:membrane"/>
    <property type="evidence" value="ECO:0007669"/>
    <property type="project" value="InterPro"/>
</dbReference>
<evidence type="ECO:0000256" key="3">
    <source>
        <dbReference type="PROSITE-ProRule" id="PRU00284"/>
    </source>
</evidence>
<dbReference type="InterPro" id="IPR004090">
    <property type="entry name" value="Chemotax_Me-accpt_rcpt"/>
</dbReference>
<sequence>MKLNLSLKSPLRLKSKEKKLKLSRKDEGKKVLTNVKVNVISNITNLKNKKIGTKVLIAVLSVALVSVLSNVLSSYFISKTSNAAKLVSNQYINSIISLDSIQTDVILIDAHSSKHFATDLGSDRNNLSRQIDQLKSEIKLTIPKLQKNLDNNMKKDLSSFKESYASYTSELSNALELSNEGRRGEAYVIQSNKLTPISNDMIDLLKQMNLKMQKSVNKQAEMLTNVATFTKVVTNVGLVLIFGITILGWLFIQKVLVKPTIKAKDELFQLTQSIESGNGDLTKRVHIENNDEVGELVNGINAFIESLQVIIKDIHNVSNVLNNNSNHLESEVNIATDNVNHTSATMQQMSSGMQEAAATVEEINASTEEINSTIINMANKVVEGVNLANEISSRASELKSNAILSQKTTQKTISNIGSNVKSKIEQSKEVEKINILTNTILDITSQTNLLALNAAIEAARAGEAGKGFAVVADEIRKLAENSRTTANKIQEVSSKVIEAVQNLALDSNTMLEFINVQVMKDYDSLVDIGDLYDKDAKTVEVIMKEFDNTAGKLEVTINEITTAIEGVASTVDDTSKGTLDVSDNTLNLVNSMDDIRKKMNDSVLSIEKITSTISKFRNV</sequence>
<dbReference type="AlphaFoldDB" id="A0A7R7EQ72"/>
<dbReference type="InterPro" id="IPR024478">
    <property type="entry name" value="HlyB_4HB_MCP"/>
</dbReference>
<keyword evidence="8" id="KW-1185">Reference proteome</keyword>
<reference evidence="7 8" key="1">
    <citation type="submission" date="2020-11" db="EMBL/GenBank/DDBJ databases">
        <title>Draft genome sequencing of a Lachnospiraceae strain isolated from anoxic soil subjected to BSD treatment.</title>
        <authorList>
            <person name="Uek A."/>
            <person name="Tonouchi A."/>
        </authorList>
    </citation>
    <scope>NUCLEOTIDE SEQUENCE [LARGE SCALE GENOMIC DNA]</scope>
    <source>
        <strain evidence="7 8">TB5</strain>
    </source>
</reference>
<dbReference type="SUPFAM" id="SSF58104">
    <property type="entry name" value="Methyl-accepting chemotaxis protein (MCP) signaling domain"/>
    <property type="match status" value="1"/>
</dbReference>
<gene>
    <name evidence="7" type="ORF">bsdtb5_42910</name>
</gene>
<keyword evidence="1 3" id="KW-0807">Transducer</keyword>
<dbReference type="Pfam" id="PF00672">
    <property type="entry name" value="HAMP"/>
    <property type="match status" value="1"/>
</dbReference>
<proteinExistence type="inferred from homology"/>
<dbReference type="GO" id="GO:0006935">
    <property type="term" value="P:chemotaxis"/>
    <property type="evidence" value="ECO:0007669"/>
    <property type="project" value="InterPro"/>
</dbReference>
<dbReference type="EMBL" id="AP024169">
    <property type="protein sequence ID" value="BCN32996.1"/>
    <property type="molecule type" value="Genomic_DNA"/>
</dbReference>
<feature type="transmembrane region" description="Helical" evidence="4">
    <location>
        <begin position="55"/>
        <end position="77"/>
    </location>
</feature>
<dbReference type="InterPro" id="IPR004089">
    <property type="entry name" value="MCPsignal_dom"/>
</dbReference>
<dbReference type="PANTHER" id="PTHR32089">
    <property type="entry name" value="METHYL-ACCEPTING CHEMOTAXIS PROTEIN MCPB"/>
    <property type="match status" value="1"/>
</dbReference>
<evidence type="ECO:0000256" key="2">
    <source>
        <dbReference type="ARBA" id="ARBA00029447"/>
    </source>
</evidence>
<dbReference type="Proteomes" id="UP000595897">
    <property type="component" value="Chromosome"/>
</dbReference>
<evidence type="ECO:0000313" key="7">
    <source>
        <dbReference type="EMBL" id="BCN32996.1"/>
    </source>
</evidence>
<evidence type="ECO:0000313" key="8">
    <source>
        <dbReference type="Proteomes" id="UP000595897"/>
    </source>
</evidence>
<name>A0A7R7EQ72_9FIRM</name>
<dbReference type="SMART" id="SM00304">
    <property type="entry name" value="HAMP"/>
    <property type="match status" value="1"/>
</dbReference>
<evidence type="ECO:0000256" key="4">
    <source>
        <dbReference type="SAM" id="Phobius"/>
    </source>
</evidence>